<organism evidence="1 2">
    <name type="scientific">Alistipes inops</name>
    <dbReference type="NCBI Taxonomy" id="1501391"/>
    <lineage>
        <taxon>Bacteria</taxon>
        <taxon>Pseudomonadati</taxon>
        <taxon>Bacteroidota</taxon>
        <taxon>Bacteroidia</taxon>
        <taxon>Bacteroidales</taxon>
        <taxon>Rikenellaceae</taxon>
        <taxon>Alistipes</taxon>
    </lineage>
</organism>
<accession>A0ABR4YL37</accession>
<evidence type="ECO:0000313" key="2">
    <source>
        <dbReference type="Proteomes" id="UP000030889"/>
    </source>
</evidence>
<proteinExistence type="predicted"/>
<evidence type="ECO:0000313" key="1">
    <source>
        <dbReference type="EMBL" id="KHE42361.1"/>
    </source>
</evidence>
<dbReference type="EMBL" id="JRGF01000004">
    <property type="protein sequence ID" value="KHE42361.1"/>
    <property type="molecule type" value="Genomic_DNA"/>
</dbReference>
<sequence length="60" mass="6504">MCIEETQTGVCGFLNEIFIIFVSANCRVNAHRACASDTPAVVTGIFAVPEAMTAGRREKR</sequence>
<comment type="caution">
    <text evidence="1">The sequence shown here is derived from an EMBL/GenBank/DDBJ whole genome shotgun (WGS) entry which is preliminary data.</text>
</comment>
<name>A0ABR4YL37_9BACT</name>
<keyword evidence="2" id="KW-1185">Reference proteome</keyword>
<gene>
    <name evidence="1" type="ORF">LG35_03725</name>
</gene>
<dbReference type="Proteomes" id="UP000030889">
    <property type="component" value="Unassembled WGS sequence"/>
</dbReference>
<reference evidence="1 2" key="1">
    <citation type="submission" date="2014-09" db="EMBL/GenBank/DDBJ databases">
        <title>Alistipes sp. 627, sp. nov., a novel member of the family Rikenellaceae isolated from human faeces.</title>
        <authorList>
            <person name="Shkoporov A.N."/>
            <person name="Chaplin A.V."/>
            <person name="Motuzova O.V."/>
            <person name="Kafarskaia L.I."/>
            <person name="Khokhlova E.V."/>
            <person name="Efimov B.A."/>
        </authorList>
    </citation>
    <scope>NUCLEOTIDE SEQUENCE [LARGE SCALE GENOMIC DNA]</scope>
    <source>
        <strain evidence="1 2">627</strain>
    </source>
</reference>
<protein>
    <submittedName>
        <fullName evidence="1">Uncharacterized protein</fullName>
    </submittedName>
</protein>